<dbReference type="InterPro" id="IPR015943">
    <property type="entry name" value="WD40/YVTN_repeat-like_dom_sf"/>
</dbReference>
<organism evidence="6 7">
    <name type="scientific">Porphyridium purpureum</name>
    <name type="common">Red alga</name>
    <name type="synonym">Porphyridium cruentum</name>
    <dbReference type="NCBI Taxonomy" id="35688"/>
    <lineage>
        <taxon>Eukaryota</taxon>
        <taxon>Rhodophyta</taxon>
        <taxon>Bangiophyceae</taxon>
        <taxon>Porphyridiales</taxon>
        <taxon>Porphyridiaceae</taxon>
        <taxon>Porphyridium</taxon>
    </lineage>
</organism>
<dbReference type="PANTHER" id="PTHR11871">
    <property type="entry name" value="PROTEIN PHOSPHATASE PP2A REGULATORY SUBUNIT B"/>
    <property type="match status" value="1"/>
</dbReference>
<dbReference type="GO" id="GO:0019888">
    <property type="term" value="F:protein phosphatase regulator activity"/>
    <property type="evidence" value="ECO:0007669"/>
    <property type="project" value="InterPro"/>
</dbReference>
<dbReference type="SUPFAM" id="SSF50978">
    <property type="entry name" value="WD40 repeat-like"/>
    <property type="match status" value="1"/>
</dbReference>
<dbReference type="OMA" id="LSHHDTI"/>
<dbReference type="EMBL" id="VRMN01000001">
    <property type="protein sequence ID" value="KAA8499141.1"/>
    <property type="molecule type" value="Genomic_DNA"/>
</dbReference>
<dbReference type="SMART" id="SM00320">
    <property type="entry name" value="WD40"/>
    <property type="match status" value="4"/>
</dbReference>
<dbReference type="InterPro" id="IPR036322">
    <property type="entry name" value="WD40_repeat_dom_sf"/>
</dbReference>
<gene>
    <name evidence="6" type="ORF">FVE85_6726</name>
</gene>
<dbReference type="PIRSF" id="PIRSF037309">
    <property type="entry name" value="PP2A_PR55"/>
    <property type="match status" value="1"/>
</dbReference>
<evidence type="ECO:0000256" key="3">
    <source>
        <dbReference type="ARBA" id="ARBA00022737"/>
    </source>
</evidence>
<keyword evidence="3 4" id="KW-0677">Repeat</keyword>
<dbReference type="Proteomes" id="UP000324585">
    <property type="component" value="Unassembled WGS sequence"/>
</dbReference>
<keyword evidence="7" id="KW-1185">Reference proteome</keyword>
<feature type="region of interest" description="Disordered" evidence="5">
    <location>
        <begin position="84"/>
        <end position="110"/>
    </location>
</feature>
<evidence type="ECO:0000256" key="4">
    <source>
        <dbReference type="RuleBase" id="RU331113"/>
    </source>
</evidence>
<evidence type="ECO:0000256" key="2">
    <source>
        <dbReference type="ARBA" id="ARBA00022574"/>
    </source>
</evidence>
<evidence type="ECO:0000256" key="1">
    <source>
        <dbReference type="ARBA" id="ARBA00008259"/>
    </source>
</evidence>
<dbReference type="OrthoDB" id="6274823at2759"/>
<sequence length="494" mass="54924">METVSSDVQHPLRYHFAQAFGERESDQGVVIQEADMISAVRFDEKGDMIATGDRGGRIVLLRRVDQPRNSGKKTGRRKKALLNAARNKTSKKAGEAGTVSTAKSGELRERRADPPEFRFWTQFQSHEPEFDYLKSMEIEEKINQIRWVRQVNGAYRLVSSNDKTIKLWRISERDQKNVTSFSVDSIADRGSRNTKSVAGLHLPALASAGPVVTATPRRTFSGAHTYHINSISMNSDDETFLSADDLRVNLWNLNAGGVGFNILDIKPDNMEDLTEVITAAEFHPHHCNLFMHSSSRGLVKLVDLRAGALCEGWVREFEEPEDPGANQSFFSEIIASISDIKFSPDGRYILTRDYMTLRLWDVNMERQPVLVIPVHEHLRARLSDLYENDCIFDKFQSDFSHDGGSIITGSYNALIQTYSTQTGAGTALEASVDYVSGTSGRKNLSAEALTANLIAGASASELVDPTRRVMQVHTSPKSHIAAVATGPALYCYYA</sequence>
<protein>
    <recommendedName>
        <fullName evidence="4">Serine/threonine-protein phosphatase 2A 55 kDa regulatory subunit B</fullName>
    </recommendedName>
</protein>
<reference evidence="7" key="1">
    <citation type="journal article" date="2019" name="Nat. Commun.">
        <title>Expansion of phycobilisome linker gene families in mesophilic red algae.</title>
        <authorList>
            <person name="Lee J."/>
            <person name="Kim D."/>
            <person name="Bhattacharya D."/>
            <person name="Yoon H.S."/>
        </authorList>
    </citation>
    <scope>NUCLEOTIDE SEQUENCE [LARGE SCALE GENOMIC DNA]</scope>
    <source>
        <strain evidence="7">CCMP 1328</strain>
    </source>
</reference>
<evidence type="ECO:0000313" key="6">
    <source>
        <dbReference type="EMBL" id="KAA8499141.1"/>
    </source>
</evidence>
<accession>A0A5J4Z5K6</accession>
<name>A0A5J4Z5K6_PORPP</name>
<evidence type="ECO:0000313" key="7">
    <source>
        <dbReference type="Proteomes" id="UP000324585"/>
    </source>
</evidence>
<dbReference type="Gene3D" id="2.130.10.10">
    <property type="entry name" value="YVTN repeat-like/Quinoprotein amine dehydrogenase"/>
    <property type="match status" value="2"/>
</dbReference>
<dbReference type="AlphaFoldDB" id="A0A5J4Z5K6"/>
<keyword evidence="2 4" id="KW-0853">WD repeat</keyword>
<evidence type="ECO:0000256" key="5">
    <source>
        <dbReference type="SAM" id="MobiDB-lite"/>
    </source>
</evidence>
<dbReference type="InterPro" id="IPR001680">
    <property type="entry name" value="WD40_rpt"/>
</dbReference>
<comment type="similarity">
    <text evidence="1 4">Belongs to the phosphatase 2A regulatory subunit B family.</text>
</comment>
<dbReference type="PRINTS" id="PR00600">
    <property type="entry name" value="PP2APR55"/>
</dbReference>
<proteinExistence type="inferred from homology"/>
<dbReference type="InterPro" id="IPR000009">
    <property type="entry name" value="PP2A_PR55"/>
</dbReference>
<dbReference type="Pfam" id="PF00400">
    <property type="entry name" value="WD40"/>
    <property type="match status" value="2"/>
</dbReference>
<comment type="caution">
    <text evidence="6">The sequence shown here is derived from an EMBL/GenBank/DDBJ whole genome shotgun (WGS) entry which is preliminary data.</text>
</comment>
<dbReference type="GO" id="GO:0000159">
    <property type="term" value="C:protein phosphatase type 2A complex"/>
    <property type="evidence" value="ECO:0007669"/>
    <property type="project" value="UniProtKB-UniRule"/>
</dbReference>